<dbReference type="KEGG" id="vil:CFK37_08885"/>
<dbReference type="AlphaFoldDB" id="A0A220U289"/>
<keyword evidence="2" id="KW-0808">Transferase</keyword>
<gene>
    <name evidence="2" type="ORF">CFK37_08885</name>
</gene>
<dbReference type="SUPFAM" id="SSF55785">
    <property type="entry name" value="PYP-like sensor domain (PAS domain)"/>
    <property type="match status" value="1"/>
</dbReference>
<dbReference type="InterPro" id="IPR036513">
    <property type="entry name" value="STAS_dom_sf"/>
</dbReference>
<evidence type="ECO:0000313" key="3">
    <source>
        <dbReference type="Proteomes" id="UP000198312"/>
    </source>
</evidence>
<keyword evidence="3" id="KW-1185">Reference proteome</keyword>
<dbReference type="PROSITE" id="PS50801">
    <property type="entry name" value="STAS"/>
    <property type="match status" value="1"/>
</dbReference>
<feature type="domain" description="STAS" evidence="1">
    <location>
        <begin position="136"/>
        <end position="247"/>
    </location>
</feature>
<reference evidence="2 3" key="1">
    <citation type="submission" date="2017-07" db="EMBL/GenBank/DDBJ databases">
        <title>Virgibacillus sp. LM2416.</title>
        <authorList>
            <person name="Tak E.J."/>
            <person name="Bae J.-W."/>
        </authorList>
    </citation>
    <scope>NUCLEOTIDE SEQUENCE [LARGE SCALE GENOMIC DNA]</scope>
    <source>
        <strain evidence="2 3">LM2416</strain>
    </source>
</reference>
<evidence type="ECO:0000259" key="1">
    <source>
        <dbReference type="PROSITE" id="PS50801"/>
    </source>
</evidence>
<accession>A0A220U289</accession>
<keyword evidence="2" id="KW-0418">Kinase</keyword>
<dbReference type="SUPFAM" id="SSF52091">
    <property type="entry name" value="SpoIIaa-like"/>
    <property type="match status" value="1"/>
</dbReference>
<organism evidence="2 3">
    <name type="scientific">Virgibacillus phasianinus</name>
    <dbReference type="NCBI Taxonomy" id="2017483"/>
    <lineage>
        <taxon>Bacteria</taxon>
        <taxon>Bacillati</taxon>
        <taxon>Bacillota</taxon>
        <taxon>Bacilli</taxon>
        <taxon>Bacillales</taxon>
        <taxon>Bacillaceae</taxon>
        <taxon>Virgibacillus</taxon>
    </lineage>
</organism>
<name>A0A220U289_9BACI</name>
<dbReference type="InterPro" id="IPR051932">
    <property type="entry name" value="Bact_StressResp_Reg"/>
</dbReference>
<dbReference type="CDD" id="cd07041">
    <property type="entry name" value="STAS_RsbR_RsbS_like"/>
    <property type="match status" value="1"/>
</dbReference>
<dbReference type="CDD" id="cd00130">
    <property type="entry name" value="PAS"/>
    <property type="match status" value="1"/>
</dbReference>
<dbReference type="InterPro" id="IPR000014">
    <property type="entry name" value="PAS"/>
</dbReference>
<evidence type="ECO:0000313" key="2">
    <source>
        <dbReference type="EMBL" id="ASK62268.1"/>
    </source>
</evidence>
<dbReference type="InterPro" id="IPR035965">
    <property type="entry name" value="PAS-like_dom_sf"/>
</dbReference>
<protein>
    <submittedName>
        <fullName evidence="2">Histidine kinase</fullName>
    </submittedName>
</protein>
<dbReference type="InterPro" id="IPR002645">
    <property type="entry name" value="STAS_dom"/>
</dbReference>
<dbReference type="OrthoDB" id="2702602at2"/>
<dbReference type="RefSeq" id="WP_089061528.1">
    <property type="nucleotide sequence ID" value="NZ_CP022315.1"/>
</dbReference>
<proteinExistence type="predicted"/>
<dbReference type="Pfam" id="PF08448">
    <property type="entry name" value="PAS_4"/>
    <property type="match status" value="1"/>
</dbReference>
<dbReference type="Pfam" id="PF01740">
    <property type="entry name" value="STAS"/>
    <property type="match status" value="1"/>
</dbReference>
<dbReference type="Proteomes" id="UP000198312">
    <property type="component" value="Chromosome"/>
</dbReference>
<dbReference type="EMBL" id="CP022315">
    <property type="protein sequence ID" value="ASK62268.1"/>
    <property type="molecule type" value="Genomic_DNA"/>
</dbReference>
<dbReference type="PANTHER" id="PTHR33745">
    <property type="entry name" value="RSBT ANTAGONIST PROTEIN RSBS-RELATED"/>
    <property type="match status" value="1"/>
</dbReference>
<dbReference type="InterPro" id="IPR013656">
    <property type="entry name" value="PAS_4"/>
</dbReference>
<dbReference type="Gene3D" id="3.30.750.24">
    <property type="entry name" value="STAS domain"/>
    <property type="match status" value="1"/>
</dbReference>
<dbReference type="SMART" id="SM00091">
    <property type="entry name" value="PAS"/>
    <property type="match status" value="1"/>
</dbReference>
<sequence>MGENISEIDYEQVVEYALDPVIIHTQLKILYINNAAEKFFKAPREEVIGESPLDIFKETSRAAIETRIGSAYNQPAAVIEETIYKMDGTAVDVELYCHPVRIGDKKAIQTYIRDITARRAVESNQVELENEIYKLSSTVVPLMDKIAVLPLLGSINEERAIQILHNVPVNVQKKDIEYLIVDFSGIYRLDNIVTEYIFRITSVLSMIGVQTIVTGLRPELALTATQRGINFPSTPTMASVKDALHYIGFSYDRKEKA</sequence>
<dbReference type="NCBIfam" id="TIGR00229">
    <property type="entry name" value="sensory_box"/>
    <property type="match status" value="1"/>
</dbReference>
<dbReference type="Gene3D" id="3.30.450.20">
    <property type="entry name" value="PAS domain"/>
    <property type="match status" value="1"/>
</dbReference>
<dbReference type="GO" id="GO:0016301">
    <property type="term" value="F:kinase activity"/>
    <property type="evidence" value="ECO:0007669"/>
    <property type="project" value="UniProtKB-KW"/>
</dbReference>
<dbReference type="PANTHER" id="PTHR33745:SF8">
    <property type="entry name" value="BLUE-LIGHT PHOTORECEPTOR"/>
    <property type="match status" value="1"/>
</dbReference>